<keyword evidence="4 5" id="KW-0472">Membrane</keyword>
<feature type="transmembrane region" description="Helical" evidence="5">
    <location>
        <begin position="372"/>
        <end position="391"/>
    </location>
</feature>
<organism evidence="7 8">
    <name type="scientific">Theileria equi strain WA</name>
    <dbReference type="NCBI Taxonomy" id="1537102"/>
    <lineage>
        <taxon>Eukaryota</taxon>
        <taxon>Sar</taxon>
        <taxon>Alveolata</taxon>
        <taxon>Apicomplexa</taxon>
        <taxon>Aconoidasida</taxon>
        <taxon>Piroplasmida</taxon>
        <taxon>Theileriidae</taxon>
        <taxon>Theileria</taxon>
    </lineage>
</organism>
<dbReference type="InterPro" id="IPR004853">
    <property type="entry name" value="Sugar_P_trans_dom"/>
</dbReference>
<protein>
    <recommendedName>
        <fullName evidence="6">Sugar phosphate transporter domain-containing protein</fullName>
    </recommendedName>
</protein>
<evidence type="ECO:0000313" key="7">
    <source>
        <dbReference type="EMBL" id="EKX73714.1"/>
    </source>
</evidence>
<gene>
    <name evidence="7" type="ORF">BEWA_037500</name>
</gene>
<reference evidence="7 8" key="1">
    <citation type="journal article" date="2012" name="BMC Genomics">
        <title>Comparative genomic analysis and phylogenetic position of Theileria equi.</title>
        <authorList>
            <person name="Kappmeyer L.S."/>
            <person name="Thiagarajan M."/>
            <person name="Herndon D.R."/>
            <person name="Ramsay J.D."/>
            <person name="Caler E."/>
            <person name="Djikeng A."/>
            <person name="Gillespie J.J."/>
            <person name="Lau A.O."/>
            <person name="Roalson E.H."/>
            <person name="Silva J.C."/>
            <person name="Silva M.G."/>
            <person name="Suarez C.E."/>
            <person name="Ueti M.W."/>
            <person name="Nene V.M."/>
            <person name="Mealey R.H."/>
            <person name="Knowles D.P."/>
            <person name="Brayton K.A."/>
        </authorList>
    </citation>
    <scope>NUCLEOTIDE SEQUENCE [LARGE SCALE GENOMIC DNA]</scope>
    <source>
        <strain evidence="7 8">WA</strain>
    </source>
</reference>
<dbReference type="GeneID" id="15806637"/>
<evidence type="ECO:0000256" key="2">
    <source>
        <dbReference type="ARBA" id="ARBA00022692"/>
    </source>
</evidence>
<name>L1LEK5_THEEQ</name>
<dbReference type="eggNOG" id="KOG1441">
    <property type="taxonomic scope" value="Eukaryota"/>
</dbReference>
<evidence type="ECO:0000313" key="8">
    <source>
        <dbReference type="Proteomes" id="UP000031512"/>
    </source>
</evidence>
<comment type="subcellular location">
    <subcellularLocation>
        <location evidence="1">Membrane</location>
        <topology evidence="1">Multi-pass membrane protein</topology>
    </subcellularLocation>
</comment>
<dbReference type="RefSeq" id="XP_004833166.1">
    <property type="nucleotide sequence ID" value="XM_004833109.1"/>
</dbReference>
<dbReference type="KEGG" id="beq:BEWA_037500"/>
<dbReference type="VEuPathDB" id="PiroplasmaDB:BEWA_037500"/>
<keyword evidence="3 5" id="KW-1133">Transmembrane helix</keyword>
<sequence>MIFLVCNLDSIGFIPNGAFLPGYSSPVLNNRCNKQVETYYSQNGSALFGNSVQRRTLLGAKRRVQTGKTSVAKVSSPVNLMESLANNSSLSSNIAGLLPSINLKNLKDTANQFGILGLWYAGTVLYNIENKKALNMCPLPKTIATLQMYVAVPFLVSRWLLGLKSPPRFNVSTTEPKRTLNQSNDIISVIKRKVSSGLHRVKNYVKAYKSILVQSGYFSLLHVLSVTALNAGAVGFVHILKASEPIFASVVSYFMGSKMSPITFLTLVPIVGGVALSSIKELNFSPTALIASLLSNVFASVRRIEAKKFFKQNMSKIGQNITPSNVFTLMTLFSTIMLTPLALYEQPKWAEAYDIIVKKFGKDGPQMLMKHVVLSGIFYALYNEVSFIALSQLAPVSHAVANTFKRIFLILTSVAIFDAKLSSQGMYGSALAIFGTLLYSLSKTLNG</sequence>
<accession>L1LEK5</accession>
<feature type="domain" description="Sugar phosphate transporter" evidence="6">
    <location>
        <begin position="115"/>
        <end position="440"/>
    </location>
</feature>
<dbReference type="SUPFAM" id="SSF103481">
    <property type="entry name" value="Multidrug resistance efflux transporter EmrE"/>
    <property type="match status" value="1"/>
</dbReference>
<evidence type="ECO:0000256" key="4">
    <source>
        <dbReference type="ARBA" id="ARBA00023136"/>
    </source>
</evidence>
<dbReference type="PANTHER" id="PTHR11132">
    <property type="entry name" value="SOLUTE CARRIER FAMILY 35"/>
    <property type="match status" value="1"/>
</dbReference>
<evidence type="ECO:0000256" key="5">
    <source>
        <dbReference type="SAM" id="Phobius"/>
    </source>
</evidence>
<feature type="transmembrane region" description="Helical" evidence="5">
    <location>
        <begin position="217"/>
        <end position="240"/>
    </location>
</feature>
<evidence type="ECO:0000256" key="1">
    <source>
        <dbReference type="ARBA" id="ARBA00004141"/>
    </source>
</evidence>
<keyword evidence="8" id="KW-1185">Reference proteome</keyword>
<comment type="caution">
    <text evidence="7">The sequence shown here is derived from an EMBL/GenBank/DDBJ whole genome shotgun (WGS) entry which is preliminary data.</text>
</comment>
<dbReference type="InterPro" id="IPR050186">
    <property type="entry name" value="TPT_transporter"/>
</dbReference>
<keyword evidence="2 5" id="KW-0812">Transmembrane</keyword>
<feature type="transmembrane region" description="Helical" evidence="5">
    <location>
        <begin position="325"/>
        <end position="344"/>
    </location>
</feature>
<feature type="transmembrane region" description="Helical" evidence="5">
    <location>
        <begin position="403"/>
        <end position="419"/>
    </location>
</feature>
<dbReference type="Proteomes" id="UP000031512">
    <property type="component" value="Unassembled WGS sequence"/>
</dbReference>
<dbReference type="EMBL" id="ACOU01000002">
    <property type="protein sequence ID" value="EKX73714.1"/>
    <property type="molecule type" value="Genomic_DNA"/>
</dbReference>
<dbReference type="AlphaFoldDB" id="L1LEK5"/>
<dbReference type="OrthoDB" id="6418713at2759"/>
<evidence type="ECO:0000259" key="6">
    <source>
        <dbReference type="Pfam" id="PF03151"/>
    </source>
</evidence>
<feature type="transmembrane region" description="Helical" evidence="5">
    <location>
        <begin position="285"/>
        <end position="304"/>
    </location>
</feature>
<proteinExistence type="predicted"/>
<evidence type="ECO:0000256" key="3">
    <source>
        <dbReference type="ARBA" id="ARBA00022989"/>
    </source>
</evidence>
<dbReference type="InterPro" id="IPR037185">
    <property type="entry name" value="EmrE-like"/>
</dbReference>
<dbReference type="GO" id="GO:0016020">
    <property type="term" value="C:membrane"/>
    <property type="evidence" value="ECO:0007669"/>
    <property type="project" value="UniProtKB-SubCell"/>
</dbReference>
<dbReference type="Pfam" id="PF03151">
    <property type="entry name" value="TPT"/>
    <property type="match status" value="1"/>
</dbReference>